<evidence type="ECO:0000313" key="2">
    <source>
        <dbReference type="EMBL" id="MBE8715305.1"/>
    </source>
</evidence>
<dbReference type="Proteomes" id="UP000616201">
    <property type="component" value="Unassembled WGS sequence"/>
</dbReference>
<sequence>MSMKLQQRVFDEVKRKIESTANWACQLASLLCLTRDAVYRRERGEVLLNIDELELIITTYGIDAEDLFNLGSNNLRFRFVNINISHIERYKSYLEDIKSLLKQMYSAEKKEIIFCADDIPIFHFMGFPELTYFKLYVWSQSLKNINNALPFEDFVYEMKKYNLEALFYEIVELYKKVPSREIWTKSTIDSTLILLEYYDQIGSFSDPLTKRRLVEQLRSLIAGLQEWTLKESKNGNVFFDLYLTPIDLGLSQMLCVFDGKYFASLKLYTINSITTTDSRYIEDNINWMKAIMNKSSCLSRTSEKERVQFFKSMQDEVSLLQKKFSNSV</sequence>
<dbReference type="AlphaFoldDB" id="A0A928YSI8"/>
<dbReference type="PROSITE" id="PS50943">
    <property type="entry name" value="HTH_CROC1"/>
    <property type="match status" value="1"/>
</dbReference>
<keyword evidence="3" id="KW-1185">Reference proteome</keyword>
<reference evidence="2" key="1">
    <citation type="submission" date="2018-02" db="EMBL/GenBank/DDBJ databases">
        <authorList>
            <person name="Vasarhelyi B.M."/>
            <person name="Deshmukh S."/>
            <person name="Balint B."/>
            <person name="Kukolya J."/>
        </authorList>
    </citation>
    <scope>NUCLEOTIDE SEQUENCE</scope>
    <source>
        <strain evidence="2">KB22</strain>
    </source>
</reference>
<organism evidence="2 3">
    <name type="scientific">Sphingobacterium hungaricum</name>
    <dbReference type="NCBI Taxonomy" id="2082723"/>
    <lineage>
        <taxon>Bacteria</taxon>
        <taxon>Pseudomonadati</taxon>
        <taxon>Bacteroidota</taxon>
        <taxon>Sphingobacteriia</taxon>
        <taxon>Sphingobacteriales</taxon>
        <taxon>Sphingobacteriaceae</taxon>
        <taxon>Sphingobacterium</taxon>
    </lineage>
</organism>
<proteinExistence type="predicted"/>
<comment type="caution">
    <text evidence="2">The sequence shown here is derived from an EMBL/GenBank/DDBJ whole genome shotgun (WGS) entry which is preliminary data.</text>
</comment>
<evidence type="ECO:0000259" key="1">
    <source>
        <dbReference type="PROSITE" id="PS50943"/>
    </source>
</evidence>
<dbReference type="InterPro" id="IPR001387">
    <property type="entry name" value="Cro/C1-type_HTH"/>
</dbReference>
<protein>
    <recommendedName>
        <fullName evidence="1">HTH cro/C1-type domain-containing protein</fullName>
    </recommendedName>
</protein>
<accession>A0A928YSI8</accession>
<dbReference type="CDD" id="cd00093">
    <property type="entry name" value="HTH_XRE"/>
    <property type="match status" value="1"/>
</dbReference>
<dbReference type="EMBL" id="PRDK01000009">
    <property type="protein sequence ID" value="MBE8715305.1"/>
    <property type="molecule type" value="Genomic_DNA"/>
</dbReference>
<name>A0A928YSI8_9SPHI</name>
<feature type="domain" description="HTH cro/C1-type" evidence="1">
    <location>
        <begin position="26"/>
        <end position="67"/>
    </location>
</feature>
<evidence type="ECO:0000313" key="3">
    <source>
        <dbReference type="Proteomes" id="UP000616201"/>
    </source>
</evidence>
<gene>
    <name evidence="2" type="ORF">C4F49_16650</name>
</gene>